<evidence type="ECO:0000256" key="2">
    <source>
        <dbReference type="ARBA" id="ARBA00023163"/>
    </source>
</evidence>
<accession>A0A3N6M372</accession>
<evidence type="ECO:0000313" key="5">
    <source>
        <dbReference type="EMBL" id="RQG89631.1"/>
    </source>
</evidence>
<dbReference type="InterPro" id="IPR007050">
    <property type="entry name" value="HTH_bacterioopsin"/>
</dbReference>
<evidence type="ECO:0000256" key="1">
    <source>
        <dbReference type="ARBA" id="ARBA00023015"/>
    </source>
</evidence>
<evidence type="ECO:0000259" key="4">
    <source>
        <dbReference type="Pfam" id="PF15915"/>
    </source>
</evidence>
<protein>
    <submittedName>
        <fullName evidence="5">Bacterio-opsin activator</fullName>
    </submittedName>
</protein>
<gene>
    <name evidence="5" type="ORF">EA473_21730</name>
</gene>
<dbReference type="Pfam" id="PF04967">
    <property type="entry name" value="HTH_10"/>
    <property type="match status" value="1"/>
</dbReference>
<keyword evidence="2" id="KW-0804">Transcription</keyword>
<keyword evidence="6" id="KW-1185">Reference proteome</keyword>
<evidence type="ECO:0000313" key="6">
    <source>
        <dbReference type="Proteomes" id="UP000282323"/>
    </source>
</evidence>
<reference evidence="5 6" key="1">
    <citation type="submission" date="2018-10" db="EMBL/GenBank/DDBJ databases">
        <title>Natrarchaeobius chitinivorans gen. nov., sp. nov., and Natrarchaeobius haloalkaliphilus sp. nov., alkaliphilic, chitin-utilizing haloarchaea from hypersaline alkaline lakes.</title>
        <authorList>
            <person name="Sorokin D.Y."/>
            <person name="Elcheninov A.G."/>
            <person name="Kostrikina N.A."/>
            <person name="Bale N.J."/>
            <person name="Sinninghe Damste J.S."/>
            <person name="Khijniak T.V."/>
            <person name="Kublanov I.V."/>
            <person name="Toshchakov S.V."/>
        </authorList>
    </citation>
    <scope>NUCLEOTIDE SEQUENCE [LARGE SCALE GENOMIC DNA]</scope>
    <source>
        <strain evidence="5 6">AArcht4T</strain>
    </source>
</reference>
<organism evidence="5 6">
    <name type="scientific">Natrarchaeobius chitinivorans</name>
    <dbReference type="NCBI Taxonomy" id="1679083"/>
    <lineage>
        <taxon>Archaea</taxon>
        <taxon>Methanobacteriati</taxon>
        <taxon>Methanobacteriota</taxon>
        <taxon>Stenosarchaea group</taxon>
        <taxon>Halobacteria</taxon>
        <taxon>Halobacteriales</taxon>
        <taxon>Natrialbaceae</taxon>
        <taxon>Natrarchaeobius</taxon>
    </lineage>
</organism>
<dbReference type="Proteomes" id="UP000282323">
    <property type="component" value="Unassembled WGS sequence"/>
</dbReference>
<keyword evidence="1" id="KW-0805">Transcription regulation</keyword>
<dbReference type="PANTHER" id="PTHR34236:SF1">
    <property type="entry name" value="DIMETHYL SULFOXIDE REDUCTASE TRANSCRIPTIONAL ACTIVATOR"/>
    <property type="match status" value="1"/>
</dbReference>
<evidence type="ECO:0000259" key="3">
    <source>
        <dbReference type="Pfam" id="PF04967"/>
    </source>
</evidence>
<feature type="domain" description="HTH bat-type" evidence="3">
    <location>
        <begin position="158"/>
        <end position="209"/>
    </location>
</feature>
<feature type="domain" description="Bacterioopsin transcriptional activator GAF and HTH associated" evidence="4">
    <location>
        <begin position="6"/>
        <end position="151"/>
    </location>
</feature>
<name>A0A3N6M372_NATCH</name>
<comment type="caution">
    <text evidence="5">The sequence shown here is derived from an EMBL/GenBank/DDBJ whole genome shotgun (WGS) entry which is preliminary data.</text>
</comment>
<dbReference type="AlphaFoldDB" id="A0A3N6M372"/>
<dbReference type="PANTHER" id="PTHR34236">
    <property type="entry name" value="DIMETHYL SULFOXIDE REDUCTASE TRANSCRIPTIONAL ACTIVATOR"/>
    <property type="match status" value="1"/>
</dbReference>
<dbReference type="InterPro" id="IPR031803">
    <property type="entry name" value="BAT_GAF/HTH-assoc"/>
</dbReference>
<dbReference type="Pfam" id="PF15915">
    <property type="entry name" value="BAT"/>
    <property type="match status" value="1"/>
</dbReference>
<sequence length="217" mass="24893">MGIIAEFTMTADEFVLGDALLVPEIDRIEFERVVPARKSVMPFFWVWGTDFDEFEYEAETEPEISKLVHVDSFEDGRLYRAEWSQYVSGLVRGIKQCDAVLLSGTGEKDHWEFEIRFPNKDDLTDFSSQCIEKELELSLERMHMVSPPSNDRDIGYGLTPRQRELLTEAAKNGYYEEPRAVSLQELAEDFDISAASATGLLRRGTHQLIDSTILQER</sequence>
<proteinExistence type="predicted"/>
<dbReference type="EMBL" id="REGA01000033">
    <property type="protein sequence ID" value="RQG89631.1"/>
    <property type="molecule type" value="Genomic_DNA"/>
</dbReference>